<evidence type="ECO:0000259" key="9">
    <source>
        <dbReference type="PROSITE" id="PS50893"/>
    </source>
</evidence>
<dbReference type="GO" id="GO:0005886">
    <property type="term" value="C:plasma membrane"/>
    <property type="evidence" value="ECO:0007669"/>
    <property type="project" value="UniProtKB-SubCell"/>
</dbReference>
<dbReference type="SUPFAM" id="SSF90123">
    <property type="entry name" value="ABC transporter transmembrane region"/>
    <property type="match status" value="1"/>
</dbReference>
<evidence type="ECO:0000256" key="2">
    <source>
        <dbReference type="ARBA" id="ARBA00005417"/>
    </source>
</evidence>
<dbReference type="RefSeq" id="WP_188173523.1">
    <property type="nucleotide sequence ID" value="NZ_JACVVD010000002.1"/>
</dbReference>
<evidence type="ECO:0000313" key="11">
    <source>
        <dbReference type="EMBL" id="MBD0379733.1"/>
    </source>
</evidence>
<organism evidence="11 12">
    <name type="scientific">Paenibacillus sedimenti</name>
    <dbReference type="NCBI Taxonomy" id="2770274"/>
    <lineage>
        <taxon>Bacteria</taxon>
        <taxon>Bacillati</taxon>
        <taxon>Bacillota</taxon>
        <taxon>Bacilli</taxon>
        <taxon>Bacillales</taxon>
        <taxon>Paenibacillaceae</taxon>
        <taxon>Paenibacillus</taxon>
    </lineage>
</organism>
<dbReference type="GO" id="GO:0034040">
    <property type="term" value="F:ATPase-coupled lipid transmembrane transporter activity"/>
    <property type="evidence" value="ECO:0007669"/>
    <property type="project" value="TreeGrafter"/>
</dbReference>
<sequence length="600" mass="67846">MAQILIFVKKLHEFAGFKLHINLAGMIVISLLEGAGIFLLAPMLSMIGLFDSNSEVIPIVSWIVEPLNGWPDGIKLSVILGIFISLLVFQALLQRYQTNLNEGIEQGFIRHLRLGIYEALLQSDWSFFLKKRKSDLIHIMTSELPRVSYGIYQSLRLMTTFLFTFVQIGFALWLSAPLTASVLICGLALAVYSRKFIRKSKTIGDQTTSLSQSYIAGMTDHFNGIKDIKSNMMERQHMTWFRSLCYRMEHNFVQFTRLQSVSQYNYKVASGLLVALFVFLSFIVFHVQAEKLVIIIIIFSRLWPKFSMLQSGWEQIATTIPAFKSLLDLEKEYAAAKEMNLQDIYNIENPLRINQGIECRNVYYRYETNHSAYALQDINLHIPANRMTAIVGKSGAGKSTLIDLLIGLVKPEKGEVFVDGNPLTIASMFSLRRAISYVSQDPFLFHASLRENLQIAAPHASEKQMWEALRFTASDDFVKKLPQGLDTDMGDRGLRLSGGERQRIVLARAILRKPSILVLDEATSALDSENEAKIQEALELLKGTMTIIVIAHRLSTIRNADQVVVLNGGRVIQQGGYQQLSLERDGMFGQLLDYQARAKR</sequence>
<evidence type="ECO:0000256" key="1">
    <source>
        <dbReference type="ARBA" id="ARBA00004651"/>
    </source>
</evidence>
<evidence type="ECO:0000256" key="7">
    <source>
        <dbReference type="ARBA" id="ARBA00023136"/>
    </source>
</evidence>
<dbReference type="InterPro" id="IPR036640">
    <property type="entry name" value="ABC1_TM_sf"/>
</dbReference>
<dbReference type="GO" id="GO:0140359">
    <property type="term" value="F:ABC-type transporter activity"/>
    <property type="evidence" value="ECO:0007669"/>
    <property type="project" value="InterPro"/>
</dbReference>
<dbReference type="Pfam" id="PF00664">
    <property type="entry name" value="ABC_membrane"/>
    <property type="match status" value="1"/>
</dbReference>
<dbReference type="FunFam" id="3.40.50.300:FF:000218">
    <property type="entry name" value="Multidrug ABC transporter ATP-binding protein"/>
    <property type="match status" value="1"/>
</dbReference>
<evidence type="ECO:0000313" key="12">
    <source>
        <dbReference type="Proteomes" id="UP000650466"/>
    </source>
</evidence>
<feature type="transmembrane region" description="Helical" evidence="8">
    <location>
        <begin position="172"/>
        <end position="192"/>
    </location>
</feature>
<dbReference type="AlphaFoldDB" id="A0A926KP07"/>
<reference evidence="11" key="1">
    <citation type="submission" date="2020-09" db="EMBL/GenBank/DDBJ databases">
        <title>Draft Genome Sequence of Paenibacillus sp. WST5.</title>
        <authorList>
            <person name="Bao Z."/>
        </authorList>
    </citation>
    <scope>NUCLEOTIDE SEQUENCE</scope>
    <source>
        <strain evidence="11">WST5</strain>
    </source>
</reference>
<proteinExistence type="inferred from homology"/>
<dbReference type="SUPFAM" id="SSF52540">
    <property type="entry name" value="P-loop containing nucleoside triphosphate hydrolases"/>
    <property type="match status" value="1"/>
</dbReference>
<dbReference type="PANTHER" id="PTHR24221">
    <property type="entry name" value="ATP-BINDING CASSETTE SUB-FAMILY B"/>
    <property type="match status" value="1"/>
</dbReference>
<keyword evidence="5 11" id="KW-0067">ATP-binding</keyword>
<feature type="transmembrane region" description="Helical" evidence="8">
    <location>
        <begin position="74"/>
        <end position="93"/>
    </location>
</feature>
<dbReference type="InterPro" id="IPR039421">
    <property type="entry name" value="Type_1_exporter"/>
</dbReference>
<evidence type="ECO:0000256" key="6">
    <source>
        <dbReference type="ARBA" id="ARBA00022989"/>
    </source>
</evidence>
<evidence type="ECO:0000256" key="4">
    <source>
        <dbReference type="ARBA" id="ARBA00022741"/>
    </source>
</evidence>
<dbReference type="PROSITE" id="PS00211">
    <property type="entry name" value="ABC_TRANSPORTER_1"/>
    <property type="match status" value="1"/>
</dbReference>
<accession>A0A926KP07</accession>
<dbReference type="SMART" id="SM00382">
    <property type="entry name" value="AAA"/>
    <property type="match status" value="1"/>
</dbReference>
<keyword evidence="12" id="KW-1185">Reference proteome</keyword>
<evidence type="ECO:0000256" key="3">
    <source>
        <dbReference type="ARBA" id="ARBA00022692"/>
    </source>
</evidence>
<feature type="transmembrane region" description="Helical" evidence="8">
    <location>
        <begin position="147"/>
        <end position="166"/>
    </location>
</feature>
<feature type="domain" description="ABC transporter" evidence="9">
    <location>
        <begin position="357"/>
        <end position="593"/>
    </location>
</feature>
<dbReference type="PANTHER" id="PTHR24221:SF654">
    <property type="entry name" value="ATP-BINDING CASSETTE SUB-FAMILY B MEMBER 6"/>
    <property type="match status" value="1"/>
</dbReference>
<dbReference type="GO" id="GO:0005524">
    <property type="term" value="F:ATP binding"/>
    <property type="evidence" value="ECO:0007669"/>
    <property type="project" value="UniProtKB-KW"/>
</dbReference>
<keyword evidence="7 8" id="KW-0472">Membrane</keyword>
<evidence type="ECO:0000256" key="8">
    <source>
        <dbReference type="SAM" id="Phobius"/>
    </source>
</evidence>
<dbReference type="Proteomes" id="UP000650466">
    <property type="component" value="Unassembled WGS sequence"/>
</dbReference>
<dbReference type="InterPro" id="IPR003439">
    <property type="entry name" value="ABC_transporter-like_ATP-bd"/>
</dbReference>
<dbReference type="InterPro" id="IPR003593">
    <property type="entry name" value="AAA+_ATPase"/>
</dbReference>
<keyword evidence="6 8" id="KW-1133">Transmembrane helix</keyword>
<feature type="domain" description="ABC transmembrane type-1" evidence="10">
    <location>
        <begin position="23"/>
        <end position="318"/>
    </location>
</feature>
<dbReference type="Gene3D" id="1.20.1560.10">
    <property type="entry name" value="ABC transporter type 1, transmembrane domain"/>
    <property type="match status" value="1"/>
</dbReference>
<dbReference type="InterPro" id="IPR017871">
    <property type="entry name" value="ABC_transporter-like_CS"/>
</dbReference>
<dbReference type="InterPro" id="IPR027417">
    <property type="entry name" value="P-loop_NTPase"/>
</dbReference>
<keyword evidence="4" id="KW-0547">Nucleotide-binding</keyword>
<feature type="transmembrane region" description="Helical" evidence="8">
    <location>
        <begin position="21"/>
        <end position="44"/>
    </location>
</feature>
<dbReference type="Gene3D" id="3.40.50.300">
    <property type="entry name" value="P-loop containing nucleotide triphosphate hydrolases"/>
    <property type="match status" value="1"/>
</dbReference>
<dbReference type="GO" id="GO:0016887">
    <property type="term" value="F:ATP hydrolysis activity"/>
    <property type="evidence" value="ECO:0007669"/>
    <property type="project" value="InterPro"/>
</dbReference>
<name>A0A926KP07_9BACL</name>
<dbReference type="Pfam" id="PF00005">
    <property type="entry name" value="ABC_tran"/>
    <property type="match status" value="1"/>
</dbReference>
<dbReference type="EMBL" id="JACVVD010000002">
    <property type="protein sequence ID" value="MBD0379733.1"/>
    <property type="molecule type" value="Genomic_DNA"/>
</dbReference>
<dbReference type="PROSITE" id="PS50929">
    <property type="entry name" value="ABC_TM1F"/>
    <property type="match status" value="1"/>
</dbReference>
<evidence type="ECO:0000256" key="5">
    <source>
        <dbReference type="ARBA" id="ARBA00022840"/>
    </source>
</evidence>
<feature type="transmembrane region" description="Helical" evidence="8">
    <location>
        <begin position="264"/>
        <end position="285"/>
    </location>
</feature>
<comment type="similarity">
    <text evidence="2">Belongs to the ABC transporter superfamily.</text>
</comment>
<dbReference type="InterPro" id="IPR011527">
    <property type="entry name" value="ABC1_TM_dom"/>
</dbReference>
<evidence type="ECO:0000259" key="10">
    <source>
        <dbReference type="PROSITE" id="PS50929"/>
    </source>
</evidence>
<protein>
    <submittedName>
        <fullName evidence="11">ABC transporter ATP-binding protein</fullName>
    </submittedName>
</protein>
<comment type="subcellular location">
    <subcellularLocation>
        <location evidence="1">Cell membrane</location>
        <topology evidence="1">Multi-pass membrane protein</topology>
    </subcellularLocation>
</comment>
<dbReference type="PROSITE" id="PS50893">
    <property type="entry name" value="ABC_TRANSPORTER_2"/>
    <property type="match status" value="1"/>
</dbReference>
<keyword evidence="3 8" id="KW-0812">Transmembrane</keyword>
<comment type="caution">
    <text evidence="11">The sequence shown here is derived from an EMBL/GenBank/DDBJ whole genome shotgun (WGS) entry which is preliminary data.</text>
</comment>
<gene>
    <name evidence="11" type="ORF">ICC18_06385</name>
</gene>